<sequence length="58" mass="5742">MAESTEAQGRDGVTGRAAERRSALKTVMPAQAGRAASTAVSSSGIEASAMAGTMIESA</sequence>
<evidence type="ECO:0000313" key="3">
    <source>
        <dbReference type="Proteomes" id="UP000582643"/>
    </source>
</evidence>
<organism evidence="2 3">
    <name type="scientific">Streptomyces nymphaeiformis</name>
    <dbReference type="NCBI Taxonomy" id="2663842"/>
    <lineage>
        <taxon>Bacteria</taxon>
        <taxon>Bacillati</taxon>
        <taxon>Actinomycetota</taxon>
        <taxon>Actinomycetes</taxon>
        <taxon>Kitasatosporales</taxon>
        <taxon>Streptomycetaceae</taxon>
        <taxon>Streptomyces</taxon>
    </lineage>
</organism>
<dbReference type="AlphaFoldDB" id="A0A7W7U3G3"/>
<dbReference type="EMBL" id="JACHJY010000007">
    <property type="protein sequence ID" value="MBB4984338.1"/>
    <property type="molecule type" value="Genomic_DNA"/>
</dbReference>
<feature type="region of interest" description="Disordered" evidence="1">
    <location>
        <begin position="1"/>
        <end position="23"/>
    </location>
</feature>
<accession>A0A7W7U3G3</accession>
<dbReference type="RefSeq" id="WP_246532781.1">
    <property type="nucleotide sequence ID" value="NZ_JACHJY010000007.1"/>
</dbReference>
<gene>
    <name evidence="2" type="ORF">GGE06_005284</name>
</gene>
<comment type="caution">
    <text evidence="2">The sequence shown here is derived from an EMBL/GenBank/DDBJ whole genome shotgun (WGS) entry which is preliminary data.</text>
</comment>
<reference evidence="2 3" key="1">
    <citation type="submission" date="2020-08" db="EMBL/GenBank/DDBJ databases">
        <title>Genomic Encyclopedia of Type Strains, Phase III (KMG-III): the genomes of soil and plant-associated and newly described type strains.</title>
        <authorList>
            <person name="Whitman W."/>
        </authorList>
    </citation>
    <scope>NUCLEOTIDE SEQUENCE [LARGE SCALE GENOMIC DNA]</scope>
    <source>
        <strain evidence="2 3">SFB5A</strain>
    </source>
</reference>
<evidence type="ECO:0000256" key="1">
    <source>
        <dbReference type="SAM" id="MobiDB-lite"/>
    </source>
</evidence>
<proteinExistence type="predicted"/>
<protein>
    <submittedName>
        <fullName evidence="2">Uncharacterized protein</fullName>
    </submittedName>
</protein>
<name>A0A7W7U3G3_9ACTN</name>
<dbReference type="Proteomes" id="UP000582643">
    <property type="component" value="Unassembled WGS sequence"/>
</dbReference>
<evidence type="ECO:0000313" key="2">
    <source>
        <dbReference type="EMBL" id="MBB4984338.1"/>
    </source>
</evidence>
<keyword evidence="3" id="KW-1185">Reference proteome</keyword>